<keyword evidence="3" id="KW-1185">Reference proteome</keyword>
<dbReference type="Proteomes" id="UP000291562">
    <property type="component" value="Chromosome"/>
</dbReference>
<proteinExistence type="predicted"/>
<gene>
    <name evidence="2" type="ORF">ELE36_10410</name>
</gene>
<evidence type="ECO:0008006" key="4">
    <source>
        <dbReference type="Google" id="ProtNLM"/>
    </source>
</evidence>
<evidence type="ECO:0000256" key="1">
    <source>
        <dbReference type="SAM" id="SignalP"/>
    </source>
</evidence>
<dbReference type="KEGG" id="xbc:ELE36_10410"/>
<name>A0A411HJM5_9GAMM</name>
<feature type="chain" id="PRO_5018993952" description="CSLREA domain-containing protein" evidence="1">
    <location>
        <begin position="23"/>
        <end position="443"/>
    </location>
</feature>
<sequence length="443" mass="42692">MKISKASHTAALLVLLGSHAVAGTLTVTDLGDAGTGACGATCTLRDAIASAAPNDTIDFASTLTYPATITLAGQELLVYKNLAIVGPGAGLLAIDGNQQSRILEIAANASVTVSGVALNNGSVSGLNGSYIPTSGASGGGDGYGGSVLVNAGSTLQMIACRLNGNQAFGGIGGSTPVPGAKQGDGGSAHGGAIYSAGTLSIKDSTLISNFAYGGHAGGPPLGSGGPQGSGGSGLGGAIEASGLTEITDSQFFNNSAQGSSGGSAFGGGAGGAGGSARGGALAFSAFSVLSFVTSNGNSVIGVFGGSGNPRGADGAAVGADVYATATVLSRSTVLISTSGATTCKVATLVAQGANLDADNSCQNFTLHGDPKLQVVTSGDATFALPLWGSPLIDAAVDCKDAFGTTLTNDVRGGVRPLDGNADRIAACDLGAVESDELFANGFE</sequence>
<evidence type="ECO:0000313" key="3">
    <source>
        <dbReference type="Proteomes" id="UP000291562"/>
    </source>
</evidence>
<dbReference type="SUPFAM" id="SSF51126">
    <property type="entry name" value="Pectin lyase-like"/>
    <property type="match status" value="1"/>
</dbReference>
<feature type="signal peptide" evidence="1">
    <location>
        <begin position="1"/>
        <end position="22"/>
    </location>
</feature>
<evidence type="ECO:0000313" key="2">
    <source>
        <dbReference type="EMBL" id="QBB70739.1"/>
    </source>
</evidence>
<organism evidence="2 3">
    <name type="scientific">Pseudolysobacter antarcticus</name>
    <dbReference type="NCBI Taxonomy" id="2511995"/>
    <lineage>
        <taxon>Bacteria</taxon>
        <taxon>Pseudomonadati</taxon>
        <taxon>Pseudomonadota</taxon>
        <taxon>Gammaproteobacteria</taxon>
        <taxon>Lysobacterales</taxon>
        <taxon>Rhodanobacteraceae</taxon>
        <taxon>Pseudolysobacter</taxon>
    </lineage>
</organism>
<dbReference type="RefSeq" id="WP_129833066.1">
    <property type="nucleotide sequence ID" value="NZ_CP035704.1"/>
</dbReference>
<dbReference type="InterPro" id="IPR011050">
    <property type="entry name" value="Pectin_lyase_fold/virulence"/>
</dbReference>
<keyword evidence="1" id="KW-0732">Signal</keyword>
<accession>A0A411HJM5</accession>
<dbReference type="AlphaFoldDB" id="A0A411HJM5"/>
<dbReference type="OrthoDB" id="5956938at2"/>
<protein>
    <recommendedName>
        <fullName evidence="4">CSLREA domain-containing protein</fullName>
    </recommendedName>
</protein>
<reference evidence="2 3" key="1">
    <citation type="submission" date="2019-01" db="EMBL/GenBank/DDBJ databases">
        <title>Pseudolysobacter antarctica gen. nov., sp. nov., isolated from Fildes Peninsula, Antarctica.</title>
        <authorList>
            <person name="Wei Z."/>
            <person name="Peng F."/>
        </authorList>
    </citation>
    <scope>NUCLEOTIDE SEQUENCE [LARGE SCALE GENOMIC DNA]</scope>
    <source>
        <strain evidence="2 3">AQ6-296</strain>
    </source>
</reference>
<dbReference type="EMBL" id="CP035704">
    <property type="protein sequence ID" value="QBB70739.1"/>
    <property type="molecule type" value="Genomic_DNA"/>
</dbReference>